<accession>A0A0A9G768</accession>
<sequence length="117" mass="13068">MDTVSTTNHGRMRMGLFWPIPISRPMVRLTSHPLPSSLFRIVPIRVPIDFRVLPLVVCRSSTFLNLMVTTLSCGNPIVKSILKCTLWIHLSGCGLRRCTLRVLLLAGCNQLSAARLL</sequence>
<proteinExistence type="predicted"/>
<organism evidence="1">
    <name type="scientific">Arundo donax</name>
    <name type="common">Giant reed</name>
    <name type="synonym">Donax arundinaceus</name>
    <dbReference type="NCBI Taxonomy" id="35708"/>
    <lineage>
        <taxon>Eukaryota</taxon>
        <taxon>Viridiplantae</taxon>
        <taxon>Streptophyta</taxon>
        <taxon>Embryophyta</taxon>
        <taxon>Tracheophyta</taxon>
        <taxon>Spermatophyta</taxon>
        <taxon>Magnoliopsida</taxon>
        <taxon>Liliopsida</taxon>
        <taxon>Poales</taxon>
        <taxon>Poaceae</taxon>
        <taxon>PACMAD clade</taxon>
        <taxon>Arundinoideae</taxon>
        <taxon>Arundineae</taxon>
        <taxon>Arundo</taxon>
    </lineage>
</organism>
<dbReference type="AlphaFoldDB" id="A0A0A9G768"/>
<name>A0A0A9G768_ARUDO</name>
<reference evidence="1" key="1">
    <citation type="submission" date="2014-09" db="EMBL/GenBank/DDBJ databases">
        <authorList>
            <person name="Magalhaes I.L.F."/>
            <person name="Oliveira U."/>
            <person name="Santos F.R."/>
            <person name="Vidigal T.H.D.A."/>
            <person name="Brescovit A.D."/>
            <person name="Santos A.J."/>
        </authorList>
    </citation>
    <scope>NUCLEOTIDE SEQUENCE</scope>
    <source>
        <tissue evidence="1">Shoot tissue taken approximately 20 cm above the soil surface</tissue>
    </source>
</reference>
<evidence type="ECO:0000313" key="1">
    <source>
        <dbReference type="EMBL" id="JAE20920.1"/>
    </source>
</evidence>
<dbReference type="EMBL" id="GBRH01176976">
    <property type="protein sequence ID" value="JAE20920.1"/>
    <property type="molecule type" value="Transcribed_RNA"/>
</dbReference>
<protein>
    <submittedName>
        <fullName evidence="1">Uncharacterized protein</fullName>
    </submittedName>
</protein>
<reference evidence="1" key="2">
    <citation type="journal article" date="2015" name="Data Brief">
        <title>Shoot transcriptome of the giant reed, Arundo donax.</title>
        <authorList>
            <person name="Barrero R.A."/>
            <person name="Guerrero F.D."/>
            <person name="Moolhuijzen P."/>
            <person name="Goolsby J.A."/>
            <person name="Tidwell J."/>
            <person name="Bellgard S.E."/>
            <person name="Bellgard M.I."/>
        </authorList>
    </citation>
    <scope>NUCLEOTIDE SEQUENCE</scope>
    <source>
        <tissue evidence="1">Shoot tissue taken approximately 20 cm above the soil surface</tissue>
    </source>
</reference>